<dbReference type="Proteomes" id="UP001630127">
    <property type="component" value="Unassembled WGS sequence"/>
</dbReference>
<dbReference type="PANTHER" id="PTHR36607">
    <property type="entry name" value="1,2-DIHYDROXY-3-KETO-5-METHYLTHIOPENTENE DIOXYGENASE 4"/>
    <property type="match status" value="1"/>
</dbReference>
<evidence type="ECO:0000256" key="1">
    <source>
        <dbReference type="SAM" id="MobiDB-lite"/>
    </source>
</evidence>
<protein>
    <recommendedName>
        <fullName evidence="4">Aminotransferase-like plant mobile domain-containing protein</fullName>
    </recommendedName>
</protein>
<dbReference type="AlphaFoldDB" id="A0ABD2ZSZ1"/>
<reference evidence="2 3" key="1">
    <citation type="submission" date="2024-11" db="EMBL/GenBank/DDBJ databases">
        <title>A near-complete genome assembly of Cinchona calisaya.</title>
        <authorList>
            <person name="Lian D.C."/>
            <person name="Zhao X.W."/>
            <person name="Wei L."/>
        </authorList>
    </citation>
    <scope>NUCLEOTIDE SEQUENCE [LARGE SCALE GENOMIC DNA]</scope>
    <source>
        <tissue evidence="2">Nenye</tissue>
    </source>
</reference>
<name>A0ABD2ZSZ1_9GENT</name>
<evidence type="ECO:0008006" key="4">
    <source>
        <dbReference type="Google" id="ProtNLM"/>
    </source>
</evidence>
<evidence type="ECO:0000313" key="3">
    <source>
        <dbReference type="Proteomes" id="UP001630127"/>
    </source>
</evidence>
<evidence type="ECO:0000313" key="2">
    <source>
        <dbReference type="EMBL" id="KAL3522537.1"/>
    </source>
</evidence>
<comment type="caution">
    <text evidence="2">The sequence shown here is derived from an EMBL/GenBank/DDBJ whole genome shotgun (WGS) entry which is preliminary data.</text>
</comment>
<feature type="region of interest" description="Disordered" evidence="1">
    <location>
        <begin position="330"/>
        <end position="361"/>
    </location>
</feature>
<keyword evidence="3" id="KW-1185">Reference proteome</keyword>
<feature type="compositionally biased region" description="Basic and acidic residues" evidence="1">
    <location>
        <begin position="341"/>
        <end position="361"/>
    </location>
</feature>
<gene>
    <name evidence="2" type="ORF">ACH5RR_015371</name>
</gene>
<dbReference type="PANTHER" id="PTHR36607:SF20">
    <property type="entry name" value="AMINOTRANSFERASE-LIKE PLANT MOBILE DOMAIN-CONTAINING PROTEIN"/>
    <property type="match status" value="1"/>
</dbReference>
<sequence>MIAKANDVLLQSMPRSLQSKLMVPELIDKDSRGNHGLINSMFWPEEATVINSIPSGDVLRGMYQWILRYSKNGMYSSAILKPSDWSEEKHGAFVELGVGDVYREESYLTALISCWICIFPLTIREIGLIRLGTFVIASLIAEGIRVCLVVPMLASIYHGLNGISNSSQLAKHSTSFALEKQHIFTDDHSLSSFKFNYFMNLQLTYLSLRRENLYVVEINSPHKFARQFGFCQALPGEHSEELPASILEWMYQLYRSCTHVGTKSEVSIPALLRNFGDHFTRQYSTWWAQLYDDYFTNGPKTLTELFLSSVNDPADASVVGSKVDAEAIAMDEGTSSQKRCTRQEFQDETPTDDHSSGHPSK</sequence>
<dbReference type="EMBL" id="JBJUIK010000007">
    <property type="protein sequence ID" value="KAL3522537.1"/>
    <property type="molecule type" value="Genomic_DNA"/>
</dbReference>
<accession>A0ABD2ZSZ1</accession>
<organism evidence="2 3">
    <name type="scientific">Cinchona calisaya</name>
    <dbReference type="NCBI Taxonomy" id="153742"/>
    <lineage>
        <taxon>Eukaryota</taxon>
        <taxon>Viridiplantae</taxon>
        <taxon>Streptophyta</taxon>
        <taxon>Embryophyta</taxon>
        <taxon>Tracheophyta</taxon>
        <taxon>Spermatophyta</taxon>
        <taxon>Magnoliopsida</taxon>
        <taxon>eudicotyledons</taxon>
        <taxon>Gunneridae</taxon>
        <taxon>Pentapetalae</taxon>
        <taxon>asterids</taxon>
        <taxon>lamiids</taxon>
        <taxon>Gentianales</taxon>
        <taxon>Rubiaceae</taxon>
        <taxon>Cinchonoideae</taxon>
        <taxon>Cinchoneae</taxon>
        <taxon>Cinchona</taxon>
    </lineage>
</organism>
<proteinExistence type="predicted"/>